<evidence type="ECO:0000313" key="7">
    <source>
        <dbReference type="EnsemblMetazoa" id="Aqu2.1.17979_001"/>
    </source>
</evidence>
<dbReference type="AlphaFoldDB" id="A0A1X7TSN7"/>
<dbReference type="OrthoDB" id="418484at2759"/>
<keyword evidence="4" id="KW-0813">Transport</keyword>
<dbReference type="EnsemblMetazoa" id="Aqu2.1.17979_001">
    <property type="protein sequence ID" value="Aqu2.1.17979_001"/>
    <property type="gene ID" value="Aqu2.1.17979"/>
</dbReference>
<reference evidence="7" key="1">
    <citation type="submission" date="2017-05" db="UniProtKB">
        <authorList>
            <consortium name="EnsemblMetazoa"/>
        </authorList>
    </citation>
    <scope>IDENTIFICATION</scope>
</reference>
<feature type="transmembrane region" description="Helical" evidence="5">
    <location>
        <begin position="33"/>
        <end position="52"/>
    </location>
</feature>
<dbReference type="SUPFAM" id="SSF141072">
    <property type="entry name" value="CalX-like"/>
    <property type="match status" value="3"/>
</dbReference>
<keyword evidence="5" id="KW-1133">Transmembrane helix</keyword>
<keyword evidence="2" id="KW-0677">Repeat</keyword>
<keyword evidence="3" id="KW-0106">Calcium</keyword>
<accession>A0A1X7TSN7</accession>
<evidence type="ECO:0000256" key="1">
    <source>
        <dbReference type="ARBA" id="ARBA00022729"/>
    </source>
</evidence>
<evidence type="ECO:0000259" key="6">
    <source>
        <dbReference type="SMART" id="SM00237"/>
    </source>
</evidence>
<proteinExistence type="predicted"/>
<dbReference type="GO" id="GO:0016020">
    <property type="term" value="C:membrane"/>
    <property type="evidence" value="ECO:0007669"/>
    <property type="project" value="InterPro"/>
</dbReference>
<keyword evidence="5" id="KW-0472">Membrane</keyword>
<keyword evidence="4" id="KW-0406">Ion transport</keyword>
<protein>
    <recommendedName>
        <fullName evidence="6">Calx-beta domain-containing protein</fullName>
    </recommendedName>
</protein>
<keyword evidence="5" id="KW-0812">Transmembrane</keyword>
<keyword evidence="1" id="KW-0732">Signal</keyword>
<organism evidence="7">
    <name type="scientific">Amphimedon queenslandica</name>
    <name type="common">Sponge</name>
    <dbReference type="NCBI Taxonomy" id="400682"/>
    <lineage>
        <taxon>Eukaryota</taxon>
        <taxon>Metazoa</taxon>
        <taxon>Porifera</taxon>
        <taxon>Demospongiae</taxon>
        <taxon>Heteroscleromorpha</taxon>
        <taxon>Haplosclerida</taxon>
        <taxon>Niphatidae</taxon>
        <taxon>Amphimedon</taxon>
    </lineage>
</organism>
<dbReference type="InParanoid" id="A0A1X7TSN7"/>
<dbReference type="SMART" id="SM00237">
    <property type="entry name" value="Calx_beta"/>
    <property type="match status" value="2"/>
</dbReference>
<sequence length="913" mass="100260">MESAFPLLTAVIELVEDMPDILHLQEYGSQPCAVLYVLVSLLAGCFATIIGFDHSLLHFVLRDAGRVASLTADELYRSPGVALLSIKNVSINIETRSLPNNIDDYFVSFIKQATINSTELPYAVQLEVTRGNGIALQPSISFSYVMSLNPNSRLPPAGQGADVKLNYSFPEFSYNSNNKLNDITFYPVTSLVDNVIEGNELIQVVLLPGPNSANIQFIPALQTATITIFDKTNSPTTLSIERRSYSVIESEGSLEICVVLTGDILSSSVNISVLDSQGTAKRNSDYTFNSNTLTLPAFENKSCTSLYIINDNLWEPSYESFTLSISRVTPENSNFILDNTPSTIQIQDDDIKQQLTEDVIVQCYTSATNCNSNTNGVSLAAIDCCNRTGGGYISHSSLAAAQQCGACVVVGFDQTRVHIGPSDAGRRYSFTADVLLSTPGAPDVTGLDYTISREPVTLVDVADYLSSDFSGLTNGFLPERFRIQYVSQGNDVALQPTLSFDYWVTAETDAAAGDPPIPSGVVLVYRCLSIIIDDIDIITVGLIGSCTCFPPLLEGRDGVVGIAGPAFTYEAPFEVTVSLERYTGPLSQDESAVGDFDLFNFTDRRSVVFLPTVYHFNQRVERVTFFMPQDNIVELQEVFQLRLSVNDSRVRLDPYQTTRVVRLNNQDVFSVGFRELQVTIREGEVATLFIKQIGNETSGAVIGGFPEGRLTPVRLRYIFGTATGGSDFSLNSSIPRFTYSVNNRLNDITFTPITSIDDNIIEGNETIRIIILRGSDNVVQILKDRQTATITIIDDDIGMLSLERGTYDVIENEGSVEICAVLTGGVLSTDTVITIQARDSTAQLWSDYSTRRIRPILHSSTIKTCDRFNIMNDVIREPLFENFTVLITSVFPENSGLTVNGSPSFIRIRDDDQ</sequence>
<dbReference type="GO" id="GO:0030001">
    <property type="term" value="P:metal ion transport"/>
    <property type="evidence" value="ECO:0007669"/>
    <property type="project" value="TreeGrafter"/>
</dbReference>
<dbReference type="Pfam" id="PF03160">
    <property type="entry name" value="Calx-beta"/>
    <property type="match status" value="2"/>
</dbReference>
<dbReference type="PANTHER" id="PTHR11878">
    <property type="entry name" value="SODIUM/CALCIUM EXCHANGER"/>
    <property type="match status" value="1"/>
</dbReference>
<evidence type="ECO:0000256" key="5">
    <source>
        <dbReference type="SAM" id="Phobius"/>
    </source>
</evidence>
<evidence type="ECO:0000256" key="2">
    <source>
        <dbReference type="ARBA" id="ARBA00022737"/>
    </source>
</evidence>
<dbReference type="InterPro" id="IPR051171">
    <property type="entry name" value="CaCA"/>
</dbReference>
<dbReference type="PANTHER" id="PTHR11878:SF65">
    <property type="entry name" value="NA_CA-EXCHANGE PROTEIN, ISOFORM G"/>
    <property type="match status" value="1"/>
</dbReference>
<evidence type="ECO:0000256" key="3">
    <source>
        <dbReference type="ARBA" id="ARBA00022837"/>
    </source>
</evidence>
<name>A0A1X7TSN7_AMPQE</name>
<dbReference type="InterPro" id="IPR003644">
    <property type="entry name" value="Calx_beta"/>
</dbReference>
<feature type="domain" description="Calx-beta" evidence="6">
    <location>
        <begin position="788"/>
        <end position="888"/>
    </location>
</feature>
<dbReference type="Gene3D" id="2.60.40.2030">
    <property type="match status" value="3"/>
</dbReference>
<feature type="domain" description="Calx-beta" evidence="6">
    <location>
        <begin position="224"/>
        <end position="326"/>
    </location>
</feature>
<evidence type="ECO:0000256" key="4">
    <source>
        <dbReference type="ARBA" id="ARBA00023065"/>
    </source>
</evidence>
<dbReference type="InterPro" id="IPR038081">
    <property type="entry name" value="CalX-like_sf"/>
</dbReference>
<dbReference type="GO" id="GO:0007154">
    <property type="term" value="P:cell communication"/>
    <property type="evidence" value="ECO:0007669"/>
    <property type="project" value="InterPro"/>
</dbReference>